<dbReference type="Pfam" id="PF04464">
    <property type="entry name" value="Glyphos_transf"/>
    <property type="match status" value="1"/>
</dbReference>
<accession>A0A9X1R5G2</accession>
<sequence length="376" mass="43975">MSHKIAIIFLDEIHHIYHFVSVAVELAKSNQVHILTHSRKNTFLYESLKKLNDKNVVVEKMPTVAFRAFTDRLKGRQLPRKGFWIKKHKKYILTNFDAIIFTDYYHKYLLKVREDRIKPKFIFLEHGTPGRAYAYNKDILDFDFHLQCGMFHNTSLKEMQLLNDEYKVTGYPKLDVVKLDKPEPIFTNNKPTVLYNPHFTPPLSSWHFMGLRILEFFYKLKDYNLIFAPHINLFNKVGGDDPAVIPQKYHTADNIHIDLGSDKSVNMTYTKAADIYIGDVSSQVYEFMTNPRPCIFLNPEGVDYKDDINYRFWQCGDVINSITELKEALKSSKENHQKTYKSIQEKITSENYYTEEGSTPSERAASAINEYLDNVL</sequence>
<gene>
    <name evidence="1" type="ORF">K8344_09625</name>
</gene>
<dbReference type="InterPro" id="IPR007554">
    <property type="entry name" value="Glycerophosphate_synth"/>
</dbReference>
<dbReference type="GO" id="GO:0016020">
    <property type="term" value="C:membrane"/>
    <property type="evidence" value="ECO:0007669"/>
    <property type="project" value="InterPro"/>
</dbReference>
<evidence type="ECO:0000313" key="1">
    <source>
        <dbReference type="EMBL" id="MCG2431379.1"/>
    </source>
</evidence>
<protein>
    <submittedName>
        <fullName evidence="1">CDP-glycerol glycerophosphotransferase family protein</fullName>
    </submittedName>
</protein>
<proteinExistence type="predicted"/>
<evidence type="ECO:0000313" key="2">
    <source>
        <dbReference type="Proteomes" id="UP001139462"/>
    </source>
</evidence>
<dbReference type="RefSeq" id="WP_237608486.1">
    <property type="nucleotide sequence ID" value="NZ_JAIRBB010000007.1"/>
</dbReference>
<dbReference type="Proteomes" id="UP001139462">
    <property type="component" value="Unassembled WGS sequence"/>
</dbReference>
<dbReference type="AlphaFoldDB" id="A0A9X1R5G2"/>
<organism evidence="1 2">
    <name type="scientific">Aequorivita xiaoshiensis</name>
    <dbReference type="NCBI Taxonomy" id="2874476"/>
    <lineage>
        <taxon>Bacteria</taxon>
        <taxon>Pseudomonadati</taxon>
        <taxon>Bacteroidota</taxon>
        <taxon>Flavobacteriia</taxon>
        <taxon>Flavobacteriales</taxon>
        <taxon>Flavobacteriaceae</taxon>
        <taxon>Aequorivita</taxon>
    </lineage>
</organism>
<dbReference type="InterPro" id="IPR043148">
    <property type="entry name" value="TagF_C"/>
</dbReference>
<dbReference type="GO" id="GO:0047355">
    <property type="term" value="F:CDP-glycerol glycerophosphotransferase activity"/>
    <property type="evidence" value="ECO:0007669"/>
    <property type="project" value="InterPro"/>
</dbReference>
<dbReference type="SUPFAM" id="SSF53756">
    <property type="entry name" value="UDP-Glycosyltransferase/glycogen phosphorylase"/>
    <property type="match status" value="1"/>
</dbReference>
<comment type="caution">
    <text evidence="1">The sequence shown here is derived from an EMBL/GenBank/DDBJ whole genome shotgun (WGS) entry which is preliminary data.</text>
</comment>
<reference evidence="1" key="1">
    <citation type="submission" date="2021-09" db="EMBL/GenBank/DDBJ databases">
        <title>Genome of Aequorivita sp. strain F64183.</title>
        <authorList>
            <person name="Wang Y."/>
        </authorList>
    </citation>
    <scope>NUCLEOTIDE SEQUENCE</scope>
    <source>
        <strain evidence="1">F64183</strain>
    </source>
</reference>
<dbReference type="EMBL" id="JAIRBB010000007">
    <property type="protein sequence ID" value="MCG2431379.1"/>
    <property type="molecule type" value="Genomic_DNA"/>
</dbReference>
<dbReference type="Gene3D" id="3.40.50.12580">
    <property type="match status" value="1"/>
</dbReference>
<name>A0A9X1R5G2_9FLAO</name>
<keyword evidence="2" id="KW-1185">Reference proteome</keyword>